<dbReference type="SMART" id="SM00342">
    <property type="entry name" value="HTH_ARAC"/>
    <property type="match status" value="1"/>
</dbReference>
<evidence type="ECO:0000256" key="2">
    <source>
        <dbReference type="ARBA" id="ARBA00023163"/>
    </source>
</evidence>
<protein>
    <recommendedName>
        <fullName evidence="3">HTH araC/xylS-type domain-containing protein</fullName>
    </recommendedName>
</protein>
<reference evidence="5" key="1">
    <citation type="journal article" date="2019" name="Int. J. Syst. Evol. Microbiol.">
        <title>The Global Catalogue of Microorganisms (GCM) 10K type strain sequencing project: providing services to taxonomists for standard genome sequencing and annotation.</title>
        <authorList>
            <consortium name="The Broad Institute Genomics Platform"/>
            <consortium name="The Broad Institute Genome Sequencing Center for Infectious Disease"/>
            <person name="Wu L."/>
            <person name="Ma J."/>
        </authorList>
    </citation>
    <scope>NUCLEOTIDE SEQUENCE [LARGE SCALE GENOMIC DNA]</scope>
    <source>
        <strain evidence="5">JCM 17705</strain>
    </source>
</reference>
<dbReference type="Gene3D" id="1.10.10.60">
    <property type="entry name" value="Homeodomain-like"/>
    <property type="match status" value="2"/>
</dbReference>
<keyword evidence="2" id="KW-0804">Transcription</keyword>
<dbReference type="RefSeq" id="WP_345210350.1">
    <property type="nucleotide sequence ID" value="NZ_BAABFT010000003.1"/>
</dbReference>
<dbReference type="Pfam" id="PF12833">
    <property type="entry name" value="HTH_18"/>
    <property type="match status" value="1"/>
</dbReference>
<dbReference type="EMBL" id="BAABFT010000003">
    <property type="protein sequence ID" value="GAA4317075.1"/>
    <property type="molecule type" value="Genomic_DNA"/>
</dbReference>
<keyword evidence="5" id="KW-1185">Reference proteome</keyword>
<comment type="caution">
    <text evidence="4">The sequence shown here is derived from an EMBL/GenBank/DDBJ whole genome shotgun (WGS) entry which is preliminary data.</text>
</comment>
<dbReference type="InterPro" id="IPR053142">
    <property type="entry name" value="PchR_regulatory_protein"/>
</dbReference>
<evidence type="ECO:0000256" key="1">
    <source>
        <dbReference type="ARBA" id="ARBA00023015"/>
    </source>
</evidence>
<dbReference type="PROSITE" id="PS01124">
    <property type="entry name" value="HTH_ARAC_FAMILY_2"/>
    <property type="match status" value="1"/>
</dbReference>
<dbReference type="SUPFAM" id="SSF46689">
    <property type="entry name" value="Homeodomain-like"/>
    <property type="match status" value="2"/>
</dbReference>
<name>A0ABP8G420_9SPHI</name>
<evidence type="ECO:0000259" key="3">
    <source>
        <dbReference type="PROSITE" id="PS01124"/>
    </source>
</evidence>
<dbReference type="InterPro" id="IPR018060">
    <property type="entry name" value="HTH_AraC"/>
</dbReference>
<evidence type="ECO:0000313" key="4">
    <source>
        <dbReference type="EMBL" id="GAA4317075.1"/>
    </source>
</evidence>
<proteinExistence type="predicted"/>
<dbReference type="Proteomes" id="UP001500582">
    <property type="component" value="Unassembled WGS sequence"/>
</dbReference>
<accession>A0ABP8G420</accession>
<dbReference type="PANTHER" id="PTHR47893">
    <property type="entry name" value="REGULATORY PROTEIN PCHR"/>
    <property type="match status" value="1"/>
</dbReference>
<organism evidence="4 5">
    <name type="scientific">Mucilaginibacter gynuensis</name>
    <dbReference type="NCBI Taxonomy" id="1302236"/>
    <lineage>
        <taxon>Bacteria</taxon>
        <taxon>Pseudomonadati</taxon>
        <taxon>Bacteroidota</taxon>
        <taxon>Sphingobacteriia</taxon>
        <taxon>Sphingobacteriales</taxon>
        <taxon>Sphingobacteriaceae</taxon>
        <taxon>Mucilaginibacter</taxon>
    </lineage>
</organism>
<feature type="domain" description="HTH araC/xylS-type" evidence="3">
    <location>
        <begin position="216"/>
        <end position="313"/>
    </location>
</feature>
<keyword evidence="1" id="KW-0805">Transcription regulation</keyword>
<dbReference type="InterPro" id="IPR009057">
    <property type="entry name" value="Homeodomain-like_sf"/>
</dbReference>
<sequence>MEFQLSSAQSDGEVFLLDYPDDFITDKHFTERDSTFGHYANLQLKELWFDGVALFLGDFKPDTPHTMNLSSDNFFWVMSFVLDGSLTFYPDPDSEGRTLKKGVYQTFYCATTNVNMRIEEYAKIFTICLTYNFVKKILPEHLAIEDQPYTLLSTDLGDNRTKTIIQDMLRGDRPAHIRRMAIEARILDLLSMQMERMEKIHANEEILKNKDIGRLNEAKYIVEQNLRNPYSLVELARKTGLNDFKLKKGFKKLFGYTVFGYLTEIRMNKAYLLLQEGKTVSQVAEAVGYKNSQHFTVAFKKKFKVLPSKMKPD</sequence>
<evidence type="ECO:0000313" key="5">
    <source>
        <dbReference type="Proteomes" id="UP001500582"/>
    </source>
</evidence>
<dbReference type="PANTHER" id="PTHR47893:SF1">
    <property type="entry name" value="REGULATORY PROTEIN PCHR"/>
    <property type="match status" value="1"/>
</dbReference>
<gene>
    <name evidence="4" type="ORF">GCM10023149_14450</name>
</gene>